<keyword evidence="2" id="KW-1003">Cell membrane</keyword>
<dbReference type="Gene3D" id="1.10.287.210">
    <property type="match status" value="1"/>
</dbReference>
<dbReference type="InterPro" id="IPR003856">
    <property type="entry name" value="LPS_length_determ_N"/>
</dbReference>
<evidence type="ECO:0000256" key="3">
    <source>
        <dbReference type="ARBA" id="ARBA00022692"/>
    </source>
</evidence>
<keyword evidence="5 6" id="KW-0472">Membrane</keyword>
<dbReference type="PANTHER" id="PTHR32309:SF13">
    <property type="entry name" value="FERRIC ENTEROBACTIN TRANSPORT PROTEIN FEPE"/>
    <property type="match status" value="1"/>
</dbReference>
<dbReference type="Gene3D" id="3.30.1890.10">
    <property type="entry name" value="FepE-like"/>
    <property type="match status" value="1"/>
</dbReference>
<dbReference type="RefSeq" id="WP_122983586.1">
    <property type="nucleotide sequence ID" value="NZ_MUEO01000039.1"/>
</dbReference>
<accession>A0AB36K2T6</accession>
<dbReference type="Pfam" id="PF02706">
    <property type="entry name" value="Wzz"/>
    <property type="match status" value="1"/>
</dbReference>
<evidence type="ECO:0000256" key="5">
    <source>
        <dbReference type="ARBA" id="ARBA00023136"/>
    </source>
</evidence>
<feature type="domain" description="Tyrosine-protein kinase G-rich" evidence="8">
    <location>
        <begin position="328"/>
        <end position="372"/>
    </location>
</feature>
<dbReference type="PANTHER" id="PTHR32309">
    <property type="entry name" value="TYROSINE-PROTEIN KINASE"/>
    <property type="match status" value="1"/>
</dbReference>
<feature type="transmembrane region" description="Helical" evidence="6">
    <location>
        <begin position="40"/>
        <end position="58"/>
    </location>
</feature>
<dbReference type="InterPro" id="IPR032807">
    <property type="entry name" value="GNVR"/>
</dbReference>
<evidence type="ECO:0000256" key="1">
    <source>
        <dbReference type="ARBA" id="ARBA00004651"/>
    </source>
</evidence>
<evidence type="ECO:0000259" key="8">
    <source>
        <dbReference type="Pfam" id="PF13807"/>
    </source>
</evidence>
<organism evidence="9 10">
    <name type="scientific">Salinivibrio kushneri</name>
    <dbReference type="NCBI Taxonomy" id="1908198"/>
    <lineage>
        <taxon>Bacteria</taxon>
        <taxon>Pseudomonadati</taxon>
        <taxon>Pseudomonadota</taxon>
        <taxon>Gammaproteobacteria</taxon>
        <taxon>Vibrionales</taxon>
        <taxon>Vibrionaceae</taxon>
        <taxon>Salinivibrio</taxon>
    </lineage>
</organism>
<dbReference type="SUPFAM" id="SSF160355">
    <property type="entry name" value="Bacterial polysaccharide co-polymerase-like"/>
    <property type="match status" value="1"/>
</dbReference>
<sequence>MSDKQQPAQPQYVAPPYFQQPHDDEIDLRELFAALWQGKLTIIACTVVFAVAAVAYALSAQEWWSSKAEVTVPNVTNVAEFQQQVNQYQPIFKSISENEDKEAVQNKQLTALADRERIFQRFISLFNATQTKLAFFDKNEEFQRIKASFDAEDATMSEEDEEGRKFYQDWLGRVSAEQPELKNDILDADLSVQSVTPESSLILLEDYLKFVNQKLNTQLNQDLAAVVRIETQALQQQKKSLNAQAKTALKQETERTQHALTIAKAANVNAPLQSLGEQDLFPIQMGASAIEAKLNVLKNLKDPSVLEPQLSPLMAKLDTLSTIERSDVQVQPYSVLENPASPLSRDKPKRALIAVLGTLLGGMLGVAIVLVRFAFKRD</sequence>
<evidence type="ECO:0000313" key="10">
    <source>
        <dbReference type="Proteomes" id="UP000188726"/>
    </source>
</evidence>
<evidence type="ECO:0000259" key="7">
    <source>
        <dbReference type="Pfam" id="PF02706"/>
    </source>
</evidence>
<keyword evidence="3 6" id="KW-0812">Transmembrane</keyword>
<gene>
    <name evidence="9" type="ORF">BZG09_13340</name>
</gene>
<dbReference type="EMBL" id="MUEO01000039">
    <property type="protein sequence ID" value="OOE42550.1"/>
    <property type="molecule type" value="Genomic_DNA"/>
</dbReference>
<dbReference type="Pfam" id="PF13807">
    <property type="entry name" value="GNVR"/>
    <property type="match status" value="1"/>
</dbReference>
<proteinExistence type="predicted"/>
<protein>
    <recommendedName>
        <fullName evidence="11">LPS chain length-determining protein</fullName>
    </recommendedName>
</protein>
<dbReference type="GO" id="GO:0004713">
    <property type="term" value="F:protein tyrosine kinase activity"/>
    <property type="evidence" value="ECO:0007669"/>
    <property type="project" value="TreeGrafter"/>
</dbReference>
<dbReference type="Proteomes" id="UP000188726">
    <property type="component" value="Unassembled WGS sequence"/>
</dbReference>
<dbReference type="AlphaFoldDB" id="A0AB36K2T6"/>
<reference evidence="9 10" key="1">
    <citation type="journal article" date="2017" name="Genome Announc.">
        <title>Draft Genome Sequences of Salinivibrio proteolyticus, Salinivibrio sharmensis, Salinivibrio siamensis, Salinivibrio costicola subsp. alcaliphilus, Salinivibrio costicola subsp. vallismortis, and 29 New Isolates Belonging to the Genus Salinivibrio.</title>
        <authorList>
            <person name="Lopez-Hermoso C."/>
            <person name="de la Haba R.R."/>
            <person name="Sanchez-Porro C."/>
            <person name="Bayliss S.C."/>
            <person name="Feil E.J."/>
            <person name="Ventosa A."/>
        </authorList>
    </citation>
    <scope>NUCLEOTIDE SEQUENCE [LARGE SCALE GENOMIC DNA]</scope>
    <source>
        <strain evidence="9 10">IC202</strain>
    </source>
</reference>
<feature type="domain" description="Polysaccharide chain length determinant N-terminal" evidence="7">
    <location>
        <begin position="24"/>
        <end position="96"/>
    </location>
</feature>
<evidence type="ECO:0000313" key="9">
    <source>
        <dbReference type="EMBL" id="OOE42550.1"/>
    </source>
</evidence>
<evidence type="ECO:0008006" key="11">
    <source>
        <dbReference type="Google" id="ProtNLM"/>
    </source>
</evidence>
<evidence type="ECO:0000256" key="6">
    <source>
        <dbReference type="SAM" id="Phobius"/>
    </source>
</evidence>
<keyword evidence="4 6" id="KW-1133">Transmembrane helix</keyword>
<name>A0AB36K2T6_9GAMM</name>
<dbReference type="InterPro" id="IPR050445">
    <property type="entry name" value="Bact_polysacc_biosynth/exp"/>
</dbReference>
<dbReference type="GO" id="GO:0005886">
    <property type="term" value="C:plasma membrane"/>
    <property type="evidence" value="ECO:0007669"/>
    <property type="project" value="UniProtKB-SubCell"/>
</dbReference>
<feature type="transmembrane region" description="Helical" evidence="6">
    <location>
        <begin position="351"/>
        <end position="375"/>
    </location>
</feature>
<evidence type="ECO:0000256" key="4">
    <source>
        <dbReference type="ARBA" id="ARBA00022989"/>
    </source>
</evidence>
<comment type="subcellular location">
    <subcellularLocation>
        <location evidence="1">Cell membrane</location>
        <topology evidence="1">Multi-pass membrane protein</topology>
    </subcellularLocation>
</comment>
<evidence type="ECO:0000256" key="2">
    <source>
        <dbReference type="ARBA" id="ARBA00022475"/>
    </source>
</evidence>
<comment type="caution">
    <text evidence="9">The sequence shown here is derived from an EMBL/GenBank/DDBJ whole genome shotgun (WGS) entry which is preliminary data.</text>
</comment>